<keyword evidence="1" id="KW-1015">Disulfide bond</keyword>
<name>A0A815AMY7_9BILA</name>
<dbReference type="Gene3D" id="2.40.10.10">
    <property type="entry name" value="Trypsin-like serine proteases"/>
    <property type="match status" value="1"/>
</dbReference>
<dbReference type="Pfam" id="PF00089">
    <property type="entry name" value="Trypsin"/>
    <property type="match status" value="1"/>
</dbReference>
<dbReference type="EMBL" id="CAJOBJ010008602">
    <property type="protein sequence ID" value="CAF4116717.1"/>
    <property type="molecule type" value="Genomic_DNA"/>
</dbReference>
<dbReference type="GO" id="GO:0004252">
    <property type="term" value="F:serine-type endopeptidase activity"/>
    <property type="evidence" value="ECO:0007669"/>
    <property type="project" value="InterPro"/>
</dbReference>
<dbReference type="Proteomes" id="UP000681720">
    <property type="component" value="Unassembled WGS sequence"/>
</dbReference>
<evidence type="ECO:0000259" key="2">
    <source>
        <dbReference type="PROSITE" id="PS50240"/>
    </source>
</evidence>
<dbReference type="InterPro" id="IPR009003">
    <property type="entry name" value="Peptidase_S1_PA"/>
</dbReference>
<protein>
    <recommendedName>
        <fullName evidence="2">Peptidase S1 domain-containing protein</fullName>
    </recommendedName>
</protein>
<dbReference type="PANTHER" id="PTHR24252:SF7">
    <property type="entry name" value="HYALIN"/>
    <property type="match status" value="1"/>
</dbReference>
<gene>
    <name evidence="5" type="ORF">BYL167_LOCUS11702</name>
    <name evidence="3" type="ORF">CJN711_LOCUS2370</name>
    <name evidence="6" type="ORF">GIL414_LOCUS17843</name>
    <name evidence="4" type="ORF">KQP761_LOCUS2687</name>
</gene>
<reference evidence="4" key="1">
    <citation type="submission" date="2021-02" db="EMBL/GenBank/DDBJ databases">
        <authorList>
            <person name="Nowell W R."/>
        </authorList>
    </citation>
    <scope>NUCLEOTIDE SEQUENCE</scope>
</reference>
<dbReference type="SUPFAM" id="SSF50494">
    <property type="entry name" value="Trypsin-like serine proteases"/>
    <property type="match status" value="1"/>
</dbReference>
<dbReference type="EMBL" id="CAJNOW010000165">
    <property type="protein sequence ID" value="CAF1258907.1"/>
    <property type="molecule type" value="Genomic_DNA"/>
</dbReference>
<evidence type="ECO:0000313" key="3">
    <source>
        <dbReference type="EMBL" id="CAF1001331.1"/>
    </source>
</evidence>
<dbReference type="PROSITE" id="PS50240">
    <property type="entry name" value="TRYPSIN_DOM"/>
    <property type="match status" value="1"/>
</dbReference>
<evidence type="ECO:0000313" key="6">
    <source>
        <dbReference type="EMBL" id="CAF4116717.1"/>
    </source>
</evidence>
<dbReference type="Proteomes" id="UP000681967">
    <property type="component" value="Unassembled WGS sequence"/>
</dbReference>
<comment type="caution">
    <text evidence="4">The sequence shown here is derived from an EMBL/GenBank/DDBJ whole genome shotgun (WGS) entry which is preliminary data.</text>
</comment>
<feature type="domain" description="Peptidase S1" evidence="2">
    <location>
        <begin position="17"/>
        <end position="106"/>
    </location>
</feature>
<evidence type="ECO:0000313" key="4">
    <source>
        <dbReference type="EMBL" id="CAF1258907.1"/>
    </source>
</evidence>
<proteinExistence type="predicted"/>
<dbReference type="InterPro" id="IPR001254">
    <property type="entry name" value="Trypsin_dom"/>
</dbReference>
<dbReference type="PROSITE" id="PS00135">
    <property type="entry name" value="TRYPSIN_SER"/>
    <property type="match status" value="1"/>
</dbReference>
<evidence type="ECO:0000256" key="1">
    <source>
        <dbReference type="ARBA" id="ARBA00023157"/>
    </source>
</evidence>
<dbReference type="InterPro" id="IPR033116">
    <property type="entry name" value="TRYPSIN_SER"/>
</dbReference>
<dbReference type="Proteomes" id="UP000663855">
    <property type="component" value="Unassembled WGS sequence"/>
</dbReference>
<accession>A0A815AMY7</accession>
<dbReference type="OrthoDB" id="93664at2759"/>
<sequence>MLIYGDLNDNFYFSNLANVTIFDGNHCSRSYGYVFNPSTEICAGDYHQHTDTMSGDSGGPLLVQQADGRWIVIGITSYGSAPTPGMAPGVYAKISAHAKWLEKFLKSN</sequence>
<dbReference type="PANTHER" id="PTHR24252">
    <property type="entry name" value="ACROSIN-RELATED"/>
    <property type="match status" value="1"/>
</dbReference>
<organism evidence="4 7">
    <name type="scientific">Rotaria magnacalcarata</name>
    <dbReference type="NCBI Taxonomy" id="392030"/>
    <lineage>
        <taxon>Eukaryota</taxon>
        <taxon>Metazoa</taxon>
        <taxon>Spiralia</taxon>
        <taxon>Gnathifera</taxon>
        <taxon>Rotifera</taxon>
        <taxon>Eurotatoria</taxon>
        <taxon>Bdelloidea</taxon>
        <taxon>Philodinida</taxon>
        <taxon>Philodinidae</taxon>
        <taxon>Rotaria</taxon>
    </lineage>
</organism>
<dbReference type="GO" id="GO:0006508">
    <property type="term" value="P:proteolysis"/>
    <property type="evidence" value="ECO:0007669"/>
    <property type="project" value="InterPro"/>
</dbReference>
<evidence type="ECO:0000313" key="7">
    <source>
        <dbReference type="Proteomes" id="UP000663834"/>
    </source>
</evidence>
<dbReference type="Proteomes" id="UP000663834">
    <property type="component" value="Unassembled WGS sequence"/>
</dbReference>
<dbReference type="InterPro" id="IPR043504">
    <property type="entry name" value="Peptidase_S1_PA_chymotrypsin"/>
</dbReference>
<dbReference type="AlphaFoldDB" id="A0A815AMY7"/>
<evidence type="ECO:0000313" key="5">
    <source>
        <dbReference type="EMBL" id="CAF3963987.1"/>
    </source>
</evidence>
<dbReference type="EMBL" id="CAJOBH010003739">
    <property type="protein sequence ID" value="CAF3963987.1"/>
    <property type="molecule type" value="Genomic_DNA"/>
</dbReference>
<dbReference type="EMBL" id="CAJNOV010000145">
    <property type="protein sequence ID" value="CAF1001331.1"/>
    <property type="molecule type" value="Genomic_DNA"/>
</dbReference>